<dbReference type="GO" id="GO:0046872">
    <property type="term" value="F:metal ion binding"/>
    <property type="evidence" value="ECO:0007669"/>
    <property type="project" value="UniProtKB-KW"/>
</dbReference>
<feature type="domain" description="4Fe-4S ferredoxin-type" evidence="6">
    <location>
        <begin position="66"/>
        <end position="98"/>
    </location>
</feature>
<keyword evidence="3" id="KW-0560">Oxidoreductase</keyword>
<dbReference type="RefSeq" id="WP_059176264.1">
    <property type="nucleotide sequence ID" value="NZ_BCNO01000001.1"/>
</dbReference>
<dbReference type="AlphaFoldDB" id="A0A0U9HP68"/>
<dbReference type="Proteomes" id="UP000054976">
    <property type="component" value="Unassembled WGS sequence"/>
</dbReference>
<evidence type="ECO:0000256" key="3">
    <source>
        <dbReference type="ARBA" id="ARBA00023002"/>
    </source>
</evidence>
<dbReference type="EMBL" id="BCNO01000001">
    <property type="protein sequence ID" value="GAQ94848.1"/>
    <property type="molecule type" value="Genomic_DNA"/>
</dbReference>
<keyword evidence="1" id="KW-0004">4Fe-4S</keyword>
<keyword evidence="2" id="KW-0479">Metal-binding</keyword>
<evidence type="ECO:0000256" key="2">
    <source>
        <dbReference type="ARBA" id="ARBA00022723"/>
    </source>
</evidence>
<name>A0A0U9HP68_9BACT</name>
<evidence type="ECO:0000313" key="8">
    <source>
        <dbReference type="Proteomes" id="UP000054976"/>
    </source>
</evidence>
<evidence type="ECO:0000256" key="5">
    <source>
        <dbReference type="ARBA" id="ARBA00023014"/>
    </source>
</evidence>
<dbReference type="InterPro" id="IPR009051">
    <property type="entry name" value="Helical_ferredxn"/>
</dbReference>
<dbReference type="OrthoDB" id="9769677at2"/>
<dbReference type="InterPro" id="IPR017900">
    <property type="entry name" value="4Fe4S_Fe_S_CS"/>
</dbReference>
<dbReference type="InterPro" id="IPR051460">
    <property type="entry name" value="HdrC_iron-sulfur_subunit"/>
</dbReference>
<dbReference type="PANTHER" id="PTHR43255:SF1">
    <property type="entry name" value="IRON-SULFUR-BINDING OXIDOREDUCTASE FADF-RELATED"/>
    <property type="match status" value="1"/>
</dbReference>
<dbReference type="PANTHER" id="PTHR43255">
    <property type="entry name" value="IRON-SULFUR-BINDING OXIDOREDUCTASE FADF-RELATED-RELATED"/>
    <property type="match status" value="1"/>
</dbReference>
<evidence type="ECO:0000256" key="1">
    <source>
        <dbReference type="ARBA" id="ARBA00022485"/>
    </source>
</evidence>
<reference evidence="8" key="1">
    <citation type="submission" date="2016-01" db="EMBL/GenBank/DDBJ databases">
        <title>Draft genome sequence of Thermodesulfovibrio aggregans strain TGE-P1.</title>
        <authorList>
            <person name="Sekiguchi Y."/>
            <person name="Ohashi A."/>
            <person name="Matsuura N."/>
            <person name="Tourlousse M.D."/>
        </authorList>
    </citation>
    <scope>NUCLEOTIDE SEQUENCE [LARGE SCALE GENOMIC DNA]</scope>
    <source>
        <strain evidence="8">TGE-P1</strain>
    </source>
</reference>
<comment type="caution">
    <text evidence="7">The sequence shown here is derived from an EMBL/GenBank/DDBJ whole genome shotgun (WGS) entry which is preliminary data.</text>
</comment>
<evidence type="ECO:0000259" key="6">
    <source>
        <dbReference type="PROSITE" id="PS51379"/>
    </source>
</evidence>
<protein>
    <submittedName>
        <fullName evidence="7">Heterodisulfide reductase subunit C</fullName>
    </submittedName>
</protein>
<dbReference type="SUPFAM" id="SSF46548">
    <property type="entry name" value="alpha-helical ferredoxin"/>
    <property type="match status" value="1"/>
</dbReference>
<dbReference type="STRING" id="86166.TAGGR_11035"/>
<organism evidence="7 8">
    <name type="scientific">Thermodesulfovibrio aggregans</name>
    <dbReference type="NCBI Taxonomy" id="86166"/>
    <lineage>
        <taxon>Bacteria</taxon>
        <taxon>Pseudomonadati</taxon>
        <taxon>Nitrospirota</taxon>
        <taxon>Thermodesulfovibrionia</taxon>
        <taxon>Thermodesulfovibrionales</taxon>
        <taxon>Thermodesulfovibrionaceae</taxon>
        <taxon>Thermodesulfovibrio</taxon>
    </lineage>
</organism>
<evidence type="ECO:0000313" key="7">
    <source>
        <dbReference type="EMBL" id="GAQ94848.1"/>
    </source>
</evidence>
<dbReference type="PROSITE" id="PS00198">
    <property type="entry name" value="4FE4S_FER_1"/>
    <property type="match status" value="2"/>
</dbReference>
<dbReference type="GO" id="GO:0051539">
    <property type="term" value="F:4 iron, 4 sulfur cluster binding"/>
    <property type="evidence" value="ECO:0007669"/>
    <property type="project" value="UniProtKB-KW"/>
</dbReference>
<feature type="domain" description="4Fe-4S ferredoxin-type" evidence="6">
    <location>
        <begin position="21"/>
        <end position="53"/>
    </location>
</feature>
<keyword evidence="8" id="KW-1185">Reference proteome</keyword>
<gene>
    <name evidence="7" type="ORF">TAGGR_11035</name>
</gene>
<keyword evidence="4" id="KW-0408">Iron</keyword>
<dbReference type="GO" id="GO:0005886">
    <property type="term" value="C:plasma membrane"/>
    <property type="evidence" value="ECO:0007669"/>
    <property type="project" value="TreeGrafter"/>
</dbReference>
<proteinExistence type="predicted"/>
<dbReference type="InterPro" id="IPR017896">
    <property type="entry name" value="4Fe4S_Fe-S-bd"/>
</dbReference>
<accession>A0A0U9HP68</accession>
<keyword evidence="5" id="KW-0411">Iron-sulfur</keyword>
<dbReference type="PROSITE" id="PS51379">
    <property type="entry name" value="4FE4S_FER_2"/>
    <property type="match status" value="2"/>
</dbReference>
<dbReference type="Pfam" id="PF13183">
    <property type="entry name" value="Fer4_8"/>
    <property type="match status" value="1"/>
</dbReference>
<sequence length="178" mass="20072">MEEGGVNVIDLTQADESFIKELVELGAEELRECIQCGKCASTCPMALAGLEFFIKRIIHAANLGLRDVLLEDSSVWGCQSCNRCVEICPMDVKPYEVIQAVRRAAMKVESCPANTYEGLRNLYRFGHAVYPKGYEERRKKVGLPEKPPTAISFDELRKKYQEVLKQTILEEIAPFPLD</sequence>
<evidence type="ECO:0000256" key="4">
    <source>
        <dbReference type="ARBA" id="ARBA00023004"/>
    </source>
</evidence>
<dbReference type="GO" id="GO:0016491">
    <property type="term" value="F:oxidoreductase activity"/>
    <property type="evidence" value="ECO:0007669"/>
    <property type="project" value="UniProtKB-KW"/>
</dbReference>
<dbReference type="Gene3D" id="1.10.1060.10">
    <property type="entry name" value="Alpha-helical ferredoxin"/>
    <property type="match status" value="1"/>
</dbReference>